<evidence type="ECO:0000256" key="4">
    <source>
        <dbReference type="ARBA" id="ARBA00022840"/>
    </source>
</evidence>
<comment type="catalytic activity">
    <reaction evidence="8">
        <text>ATP + H2O = ADP + phosphate + H(+)</text>
        <dbReference type="Rhea" id="RHEA:13065"/>
        <dbReference type="ChEBI" id="CHEBI:15377"/>
        <dbReference type="ChEBI" id="CHEBI:15378"/>
        <dbReference type="ChEBI" id="CHEBI:30616"/>
        <dbReference type="ChEBI" id="CHEBI:43474"/>
        <dbReference type="ChEBI" id="CHEBI:456216"/>
        <dbReference type="EC" id="5.6.2.4"/>
    </reaction>
</comment>
<dbReference type="CDD" id="cd18807">
    <property type="entry name" value="SF1_C_UvrD"/>
    <property type="match status" value="1"/>
</dbReference>
<dbReference type="GO" id="GO:0043138">
    <property type="term" value="F:3'-5' DNA helicase activity"/>
    <property type="evidence" value="ECO:0007669"/>
    <property type="project" value="UniProtKB-EC"/>
</dbReference>
<dbReference type="InterPro" id="IPR000212">
    <property type="entry name" value="DNA_helicase_UvrD/REP"/>
</dbReference>
<keyword evidence="1" id="KW-0547">Nucleotide-binding</keyword>
<organism evidence="10">
    <name type="scientific">termite gut metagenome</name>
    <dbReference type="NCBI Taxonomy" id="433724"/>
    <lineage>
        <taxon>unclassified sequences</taxon>
        <taxon>metagenomes</taxon>
        <taxon>organismal metagenomes</taxon>
    </lineage>
</organism>
<dbReference type="EMBL" id="SNRY01001097">
    <property type="protein sequence ID" value="KAA6333571.1"/>
    <property type="molecule type" value="Genomic_DNA"/>
</dbReference>
<gene>
    <name evidence="10" type="ORF">EZS27_018028</name>
</gene>
<evidence type="ECO:0000256" key="1">
    <source>
        <dbReference type="ARBA" id="ARBA00022741"/>
    </source>
</evidence>
<keyword evidence="2 10" id="KW-0378">Hydrolase</keyword>
<dbReference type="Gene3D" id="3.40.50.300">
    <property type="entry name" value="P-loop containing nucleotide triphosphate hydrolases"/>
    <property type="match status" value="3"/>
</dbReference>
<accession>A0A5J4RLB2</accession>
<sequence>MTLSPDQKLIVQSQQPSALILAGAGSGKTRTVIERINYLLTERNVSPQAILCLTFSHKAATEMVERMVNKEVKAVTFHKLALDLLSTDEPLNLFQEELANFNKADLTAISLFKNKSRWLPPPVYSSYQAFLKEHQLVDFDDLLNLFFAKLKRKEISLNYEYIFIDEFQDTNNLQYLIIKQLIQKKTQVMCVGDPDQSIYAFRGANVGIVTQYLKTFNPKIFFLNRNYRSDCSILDAANRSISHNMNRQKKNLINNTGKLGLVVIKHFRSMDEKCEFIAEQLILRKDKTRSFAVLYRNNRSIFPLHNFLFDQYLNLEPNLYLMTIHQAKGLEFDQVYLFDGNDKIFPGTPHSWKDLEEERRIFFVAVTRAKQELYLLSAESEGKPSRFYRNLV</sequence>
<evidence type="ECO:0000256" key="3">
    <source>
        <dbReference type="ARBA" id="ARBA00022806"/>
    </source>
</evidence>
<dbReference type="InterPro" id="IPR027417">
    <property type="entry name" value="P-loop_NTPase"/>
</dbReference>
<keyword evidence="3 10" id="KW-0347">Helicase</keyword>
<protein>
    <recommendedName>
        <fullName evidence="7">DNA 3'-5' helicase</fullName>
        <ecNumber evidence="7">5.6.2.4</ecNumber>
    </recommendedName>
</protein>
<dbReference type="GO" id="GO:0005524">
    <property type="term" value="F:ATP binding"/>
    <property type="evidence" value="ECO:0007669"/>
    <property type="project" value="UniProtKB-KW"/>
</dbReference>
<evidence type="ECO:0000256" key="2">
    <source>
        <dbReference type="ARBA" id="ARBA00022801"/>
    </source>
</evidence>
<dbReference type="GO" id="GO:0016887">
    <property type="term" value="F:ATP hydrolysis activity"/>
    <property type="evidence" value="ECO:0007669"/>
    <property type="project" value="RHEA"/>
</dbReference>
<evidence type="ECO:0000259" key="9">
    <source>
        <dbReference type="PROSITE" id="PS51198"/>
    </source>
</evidence>
<dbReference type="EC" id="5.6.2.4" evidence="7"/>
<evidence type="ECO:0000256" key="7">
    <source>
        <dbReference type="ARBA" id="ARBA00034808"/>
    </source>
</evidence>
<comment type="caution">
    <text evidence="10">The sequence shown here is derived from an EMBL/GenBank/DDBJ whole genome shotgun (WGS) entry which is preliminary data.</text>
</comment>
<dbReference type="PANTHER" id="PTHR11070:SF2">
    <property type="entry name" value="ATP-DEPENDENT DNA HELICASE SRS2"/>
    <property type="match status" value="1"/>
</dbReference>
<proteinExistence type="predicted"/>
<dbReference type="InterPro" id="IPR014017">
    <property type="entry name" value="DNA_helicase_UvrD-like_C"/>
</dbReference>
<dbReference type="CDD" id="cd17932">
    <property type="entry name" value="DEXQc_UvrD"/>
    <property type="match status" value="1"/>
</dbReference>
<dbReference type="PROSITE" id="PS51198">
    <property type="entry name" value="UVRD_HELICASE_ATP_BIND"/>
    <property type="match status" value="1"/>
</dbReference>
<comment type="catalytic activity">
    <reaction evidence="6">
        <text>Couples ATP hydrolysis with the unwinding of duplex DNA by translocating in the 3'-5' direction.</text>
        <dbReference type="EC" id="5.6.2.4"/>
    </reaction>
</comment>
<evidence type="ECO:0000256" key="8">
    <source>
        <dbReference type="ARBA" id="ARBA00048988"/>
    </source>
</evidence>
<dbReference type="InterPro" id="IPR014016">
    <property type="entry name" value="UvrD-like_ATP-bd"/>
</dbReference>
<evidence type="ECO:0000313" key="10">
    <source>
        <dbReference type="EMBL" id="KAA6333571.1"/>
    </source>
</evidence>
<dbReference type="Pfam" id="PF13361">
    <property type="entry name" value="UvrD_C"/>
    <property type="match status" value="2"/>
</dbReference>
<dbReference type="PANTHER" id="PTHR11070">
    <property type="entry name" value="UVRD / RECB / PCRA DNA HELICASE FAMILY MEMBER"/>
    <property type="match status" value="1"/>
</dbReference>
<dbReference type="GO" id="GO:0003677">
    <property type="term" value="F:DNA binding"/>
    <property type="evidence" value="ECO:0007669"/>
    <property type="project" value="InterPro"/>
</dbReference>
<name>A0A5J4RLB2_9ZZZZ</name>
<dbReference type="GO" id="GO:0000725">
    <property type="term" value="P:recombinational repair"/>
    <property type="evidence" value="ECO:0007669"/>
    <property type="project" value="TreeGrafter"/>
</dbReference>
<dbReference type="SUPFAM" id="SSF52540">
    <property type="entry name" value="P-loop containing nucleoside triphosphate hydrolases"/>
    <property type="match status" value="1"/>
</dbReference>
<keyword evidence="5" id="KW-0413">Isomerase</keyword>
<keyword evidence="4" id="KW-0067">ATP-binding</keyword>
<dbReference type="AlphaFoldDB" id="A0A5J4RLB2"/>
<dbReference type="Pfam" id="PF13245">
    <property type="entry name" value="AAA_19"/>
    <property type="match status" value="1"/>
</dbReference>
<evidence type="ECO:0000256" key="6">
    <source>
        <dbReference type="ARBA" id="ARBA00034617"/>
    </source>
</evidence>
<reference evidence="10" key="1">
    <citation type="submission" date="2019-03" db="EMBL/GenBank/DDBJ databases">
        <title>Single cell metagenomics reveals metabolic interactions within the superorganism composed of flagellate Streblomastix strix and complex community of Bacteroidetes bacteria on its surface.</title>
        <authorList>
            <person name="Treitli S.C."/>
            <person name="Kolisko M."/>
            <person name="Husnik F."/>
            <person name="Keeling P."/>
            <person name="Hampl V."/>
        </authorList>
    </citation>
    <scope>NUCLEOTIDE SEQUENCE</scope>
    <source>
        <strain evidence="10">STM</strain>
    </source>
</reference>
<feature type="domain" description="UvrD-like helicase ATP-binding" evidence="9">
    <location>
        <begin position="1"/>
        <end position="230"/>
    </location>
</feature>
<evidence type="ECO:0000256" key="5">
    <source>
        <dbReference type="ARBA" id="ARBA00023235"/>
    </source>
</evidence>